<proteinExistence type="inferred from homology"/>
<dbReference type="Gene3D" id="3.40.50.300">
    <property type="entry name" value="P-loop containing nucleotide triphosphate hydrolases"/>
    <property type="match status" value="1"/>
</dbReference>
<comment type="similarity">
    <text evidence="1">Belongs to the ABC transporter superfamily.</text>
</comment>
<dbReference type="Pfam" id="PF00005">
    <property type="entry name" value="ABC_tran"/>
    <property type="match status" value="1"/>
</dbReference>
<organism evidence="6 7">
    <name type="scientific">Streptomyces mooreae</name>
    <dbReference type="NCBI Taxonomy" id="3075523"/>
    <lineage>
        <taxon>Bacteria</taxon>
        <taxon>Bacillati</taxon>
        <taxon>Actinomycetota</taxon>
        <taxon>Actinomycetes</taxon>
        <taxon>Kitasatosporales</taxon>
        <taxon>Streptomycetaceae</taxon>
        <taxon>Streptomyces</taxon>
    </lineage>
</organism>
<dbReference type="Proteomes" id="UP001180551">
    <property type="component" value="Unassembled WGS sequence"/>
</dbReference>
<evidence type="ECO:0000313" key="6">
    <source>
        <dbReference type="EMBL" id="MDT0459740.1"/>
    </source>
</evidence>
<dbReference type="InterPro" id="IPR027417">
    <property type="entry name" value="P-loop_NTPase"/>
</dbReference>
<evidence type="ECO:0000256" key="3">
    <source>
        <dbReference type="ARBA" id="ARBA00022741"/>
    </source>
</evidence>
<feature type="domain" description="ABC transporter" evidence="5">
    <location>
        <begin position="17"/>
        <end position="240"/>
    </location>
</feature>
<keyword evidence="3" id="KW-0547">Nucleotide-binding</keyword>
<evidence type="ECO:0000313" key="7">
    <source>
        <dbReference type="Proteomes" id="UP001180551"/>
    </source>
</evidence>
<keyword evidence="2" id="KW-0813">Transport</keyword>
<evidence type="ECO:0000259" key="5">
    <source>
        <dbReference type="PROSITE" id="PS50893"/>
    </source>
</evidence>
<evidence type="ECO:0000256" key="2">
    <source>
        <dbReference type="ARBA" id="ARBA00022448"/>
    </source>
</evidence>
<evidence type="ECO:0000256" key="4">
    <source>
        <dbReference type="ARBA" id="ARBA00022840"/>
    </source>
</evidence>
<accession>A0ABU2TFM9</accession>
<dbReference type="PANTHER" id="PTHR43335">
    <property type="entry name" value="ABC TRANSPORTER, ATP-BINDING PROTEIN"/>
    <property type="match status" value="1"/>
</dbReference>
<dbReference type="PROSITE" id="PS50893">
    <property type="entry name" value="ABC_TRANSPORTER_2"/>
    <property type="match status" value="1"/>
</dbReference>
<protein>
    <submittedName>
        <fullName evidence="6">ATP-binding cassette domain-containing protein</fullName>
    </submittedName>
</protein>
<sequence length="252" mass="26668">MYAAPVPQTPTGETPVIETRGLSKVFRRATAVDSADLTVRPGRIYGLLGPNGAGKSTTLKMLLGLLPPTKGDVRLFGQPWNRQALSRIGASINGPSFYGHLSARQNLAVHAHLLGLPATEADHVLEAVELTGTGRKKAKSFSTGMKGRLALAIAMLGNPDLLILDEPQNGLDPEGIAALRTMMRRFTETGRTIVLSSHLLGEVSSVADDIGLIAQGRLRYQGSLADLAPDGDLERAYFTLAGGAHESQAVTP</sequence>
<keyword evidence="4 6" id="KW-0067">ATP-binding</keyword>
<dbReference type="PANTHER" id="PTHR43335:SF4">
    <property type="entry name" value="ABC TRANSPORTER, ATP-BINDING PROTEIN"/>
    <property type="match status" value="1"/>
</dbReference>
<keyword evidence="7" id="KW-1185">Reference proteome</keyword>
<dbReference type="SUPFAM" id="SSF52540">
    <property type="entry name" value="P-loop containing nucleoside triphosphate hydrolases"/>
    <property type="match status" value="1"/>
</dbReference>
<dbReference type="GO" id="GO:0005524">
    <property type="term" value="F:ATP binding"/>
    <property type="evidence" value="ECO:0007669"/>
    <property type="project" value="UniProtKB-KW"/>
</dbReference>
<reference evidence="6" key="1">
    <citation type="submission" date="2024-05" db="EMBL/GenBank/DDBJ databases">
        <title>30 novel species of actinomycetes from the DSMZ collection.</title>
        <authorList>
            <person name="Nouioui I."/>
        </authorList>
    </citation>
    <scope>NUCLEOTIDE SEQUENCE</scope>
    <source>
        <strain evidence="6">DSM 41527</strain>
    </source>
</reference>
<evidence type="ECO:0000256" key="1">
    <source>
        <dbReference type="ARBA" id="ARBA00005417"/>
    </source>
</evidence>
<gene>
    <name evidence="6" type="ORF">RM550_29165</name>
</gene>
<dbReference type="RefSeq" id="WP_311626749.1">
    <property type="nucleotide sequence ID" value="NZ_JAVRFE010000050.1"/>
</dbReference>
<dbReference type="InterPro" id="IPR003593">
    <property type="entry name" value="AAA+_ATPase"/>
</dbReference>
<name>A0ABU2TFM9_9ACTN</name>
<comment type="caution">
    <text evidence="6">The sequence shown here is derived from an EMBL/GenBank/DDBJ whole genome shotgun (WGS) entry which is preliminary data.</text>
</comment>
<dbReference type="SMART" id="SM00382">
    <property type="entry name" value="AAA"/>
    <property type="match status" value="1"/>
</dbReference>
<dbReference type="InterPro" id="IPR003439">
    <property type="entry name" value="ABC_transporter-like_ATP-bd"/>
</dbReference>
<dbReference type="EMBL" id="JAVRFE010000050">
    <property type="protein sequence ID" value="MDT0459740.1"/>
    <property type="molecule type" value="Genomic_DNA"/>
</dbReference>